<protein>
    <submittedName>
        <fullName evidence="1">Uncharacterized protein</fullName>
    </submittedName>
</protein>
<dbReference type="EMBL" id="KN832978">
    <property type="protein sequence ID" value="KIM88030.1"/>
    <property type="molecule type" value="Genomic_DNA"/>
</dbReference>
<dbReference type="HOGENOM" id="CLU_1321337_0_0_1"/>
<evidence type="ECO:0000313" key="2">
    <source>
        <dbReference type="Proteomes" id="UP000054166"/>
    </source>
</evidence>
<name>A0A0C3FUF5_PILCF</name>
<reference evidence="1 2" key="1">
    <citation type="submission" date="2014-04" db="EMBL/GenBank/DDBJ databases">
        <authorList>
            <consortium name="DOE Joint Genome Institute"/>
            <person name="Kuo A."/>
            <person name="Tarkka M."/>
            <person name="Buscot F."/>
            <person name="Kohler A."/>
            <person name="Nagy L.G."/>
            <person name="Floudas D."/>
            <person name="Copeland A."/>
            <person name="Barry K.W."/>
            <person name="Cichocki N."/>
            <person name="Veneault-Fourrey C."/>
            <person name="LaButti K."/>
            <person name="Lindquist E.A."/>
            <person name="Lipzen A."/>
            <person name="Lundell T."/>
            <person name="Morin E."/>
            <person name="Murat C."/>
            <person name="Sun H."/>
            <person name="Tunlid A."/>
            <person name="Henrissat B."/>
            <person name="Grigoriev I.V."/>
            <person name="Hibbett D.S."/>
            <person name="Martin F."/>
            <person name="Nordberg H.P."/>
            <person name="Cantor M.N."/>
            <person name="Hua S.X."/>
        </authorList>
    </citation>
    <scope>NUCLEOTIDE SEQUENCE [LARGE SCALE GENOMIC DNA]</scope>
    <source>
        <strain evidence="1 2">F 1598</strain>
    </source>
</reference>
<dbReference type="AlphaFoldDB" id="A0A0C3FUF5"/>
<dbReference type="InParanoid" id="A0A0C3FUF5"/>
<sequence length="208" mass="23393">MHHSLSVQIDSATSSLGFLAHDRSYLRFRDFVSLGHDEPPIKFTYIADEQRAKTYSMTAGLTGGKPSATAAYTYAKMGSTTTQAAEDTPSPRWVVKSQATDESWNSAIRSYSALNAKIYRWPQGPLPLANIVHDMQLDVKYGMSVEVAEPIRKVCSCQGLALDTNTYDHVHIYIRITQRFRLYIGIRYIVGLQSNQRLGVAVSLWWLQ</sequence>
<proteinExistence type="predicted"/>
<organism evidence="1 2">
    <name type="scientific">Piloderma croceum (strain F 1598)</name>
    <dbReference type="NCBI Taxonomy" id="765440"/>
    <lineage>
        <taxon>Eukaryota</taxon>
        <taxon>Fungi</taxon>
        <taxon>Dikarya</taxon>
        <taxon>Basidiomycota</taxon>
        <taxon>Agaricomycotina</taxon>
        <taxon>Agaricomycetes</taxon>
        <taxon>Agaricomycetidae</taxon>
        <taxon>Atheliales</taxon>
        <taxon>Atheliaceae</taxon>
        <taxon>Piloderma</taxon>
    </lineage>
</organism>
<dbReference type="Proteomes" id="UP000054166">
    <property type="component" value="Unassembled WGS sequence"/>
</dbReference>
<gene>
    <name evidence="1" type="ORF">PILCRDRAFT_268964</name>
</gene>
<accession>A0A0C3FUF5</accession>
<evidence type="ECO:0000313" key="1">
    <source>
        <dbReference type="EMBL" id="KIM88030.1"/>
    </source>
</evidence>
<keyword evidence="2" id="KW-1185">Reference proteome</keyword>
<reference evidence="2" key="2">
    <citation type="submission" date="2015-01" db="EMBL/GenBank/DDBJ databases">
        <title>Evolutionary Origins and Diversification of the Mycorrhizal Mutualists.</title>
        <authorList>
            <consortium name="DOE Joint Genome Institute"/>
            <consortium name="Mycorrhizal Genomics Consortium"/>
            <person name="Kohler A."/>
            <person name="Kuo A."/>
            <person name="Nagy L.G."/>
            <person name="Floudas D."/>
            <person name="Copeland A."/>
            <person name="Barry K.W."/>
            <person name="Cichocki N."/>
            <person name="Veneault-Fourrey C."/>
            <person name="LaButti K."/>
            <person name="Lindquist E.A."/>
            <person name="Lipzen A."/>
            <person name="Lundell T."/>
            <person name="Morin E."/>
            <person name="Murat C."/>
            <person name="Riley R."/>
            <person name="Ohm R."/>
            <person name="Sun H."/>
            <person name="Tunlid A."/>
            <person name="Henrissat B."/>
            <person name="Grigoriev I.V."/>
            <person name="Hibbett D.S."/>
            <person name="Martin F."/>
        </authorList>
    </citation>
    <scope>NUCLEOTIDE SEQUENCE [LARGE SCALE GENOMIC DNA]</scope>
    <source>
        <strain evidence="2">F 1598</strain>
    </source>
</reference>